<dbReference type="RefSeq" id="WP_262995677.1">
    <property type="nucleotide sequence ID" value="NZ_JAOTJC010000012.1"/>
</dbReference>
<dbReference type="InterPro" id="IPR029043">
    <property type="entry name" value="GcvT/YgfZ_C"/>
</dbReference>
<protein>
    <submittedName>
        <fullName evidence="2">Glycine cleavage system protein T</fullName>
    </submittedName>
</protein>
<dbReference type="EMBL" id="JAOTJC010000012">
    <property type="protein sequence ID" value="MCU7555735.1"/>
    <property type="molecule type" value="Genomic_DNA"/>
</dbReference>
<dbReference type="Pfam" id="PF21130">
    <property type="entry name" value="YgfZ_barrel"/>
    <property type="match status" value="1"/>
</dbReference>
<sequence>MERLARLEQLAENAVISVEHYGVAAITGEQRDDYLHGQLTINTKEFAHNSVRHAAHCDFKGKAWALMYALRHQETQLLTMHRDALSQSLAQLQKYGVFSKVDISDASQDYGQWLLHGPQAEAALQSHFGSLPEAELTTLQTDDSVVFALPGASPMYWLLSRSADKVLAPLRDQDAVVWYGSEVFEAVQIANGIPAVSGNSVNAFVPQMMNVQALKGIDFDKGCYMGQEVVARTHFLGKNKRAAFSFRLPVATKAAVDDTLEKQVGDNWRRGGTVIRAAQLGEETWLMAVLSNDTQPQDNHRLAEAPEHVVTAEPLPYSIVEDKGSTIRGRK</sequence>
<accession>A0ABT2VRI2</accession>
<dbReference type="InterPro" id="IPR017703">
    <property type="entry name" value="YgfZ/GCV_T_CS"/>
</dbReference>
<evidence type="ECO:0000313" key="3">
    <source>
        <dbReference type="Proteomes" id="UP001209257"/>
    </source>
</evidence>
<dbReference type="SUPFAM" id="SSF101790">
    <property type="entry name" value="Aminomethyltransferase beta-barrel domain"/>
    <property type="match status" value="1"/>
</dbReference>
<proteinExistence type="predicted"/>
<dbReference type="InterPro" id="IPR045179">
    <property type="entry name" value="YgfZ/GcvT"/>
</dbReference>
<dbReference type="SUPFAM" id="SSF103025">
    <property type="entry name" value="Folate-binding domain"/>
    <property type="match status" value="1"/>
</dbReference>
<organism evidence="2 3">
    <name type="scientific">Alteromonas salexigens</name>
    <dbReference type="NCBI Taxonomy" id="2982530"/>
    <lineage>
        <taxon>Bacteria</taxon>
        <taxon>Pseudomonadati</taxon>
        <taxon>Pseudomonadota</taxon>
        <taxon>Gammaproteobacteria</taxon>
        <taxon>Alteromonadales</taxon>
        <taxon>Alteromonadaceae</taxon>
        <taxon>Alteromonas/Salinimonas group</taxon>
        <taxon>Alteromonas</taxon>
    </lineage>
</organism>
<reference evidence="3" key="1">
    <citation type="submission" date="2023-07" db="EMBL/GenBank/DDBJ databases">
        <title>Study on multiphase classification of strain Alteromonas salexigens isolated from the Yellow Sea.</title>
        <authorList>
            <person name="Sun L."/>
        </authorList>
    </citation>
    <scope>NUCLEOTIDE SEQUENCE [LARGE SCALE GENOMIC DNA]</scope>
    <source>
        <strain evidence="3">ASW11-19</strain>
    </source>
</reference>
<keyword evidence="3" id="KW-1185">Reference proteome</keyword>
<evidence type="ECO:0000259" key="1">
    <source>
        <dbReference type="Pfam" id="PF21130"/>
    </source>
</evidence>
<dbReference type="Proteomes" id="UP001209257">
    <property type="component" value="Unassembled WGS sequence"/>
</dbReference>
<gene>
    <name evidence="2" type="ORF">OCL06_14175</name>
</gene>
<evidence type="ECO:0000313" key="2">
    <source>
        <dbReference type="EMBL" id="MCU7555735.1"/>
    </source>
</evidence>
<dbReference type="NCBIfam" id="TIGR03317">
    <property type="entry name" value="ygfZ_signature"/>
    <property type="match status" value="1"/>
</dbReference>
<dbReference type="PANTHER" id="PTHR22602:SF0">
    <property type="entry name" value="TRANSFERASE CAF17, MITOCHONDRIAL-RELATED"/>
    <property type="match status" value="1"/>
</dbReference>
<dbReference type="Gene3D" id="3.30.70.1630">
    <property type="match status" value="1"/>
</dbReference>
<comment type="caution">
    <text evidence="2">The sequence shown here is derived from an EMBL/GenBank/DDBJ whole genome shotgun (WGS) entry which is preliminary data.</text>
</comment>
<dbReference type="Gene3D" id="3.30.70.1400">
    <property type="entry name" value="Aminomethyltransferase beta-barrel domains"/>
    <property type="match status" value="1"/>
</dbReference>
<dbReference type="InterPro" id="IPR048451">
    <property type="entry name" value="YgfZ_barrel"/>
</dbReference>
<dbReference type="PANTHER" id="PTHR22602">
    <property type="entry name" value="TRANSFERASE CAF17, MITOCHONDRIAL-RELATED"/>
    <property type="match status" value="1"/>
</dbReference>
<feature type="domain" description="tRNA-modifying protein YgfZ-like beta-barrel" evidence="1">
    <location>
        <begin position="239"/>
        <end position="304"/>
    </location>
</feature>
<dbReference type="Gene3D" id="2.40.30.160">
    <property type="match status" value="1"/>
</dbReference>
<name>A0ABT2VRI2_9ALTE</name>